<dbReference type="InterPro" id="IPR043708">
    <property type="entry name" value="DUF5648"/>
</dbReference>
<protein>
    <recommendedName>
        <fullName evidence="2">SCP domain-containing protein</fullName>
    </recommendedName>
</protein>
<dbReference type="InterPro" id="IPR014044">
    <property type="entry name" value="CAP_dom"/>
</dbReference>
<evidence type="ECO:0000256" key="1">
    <source>
        <dbReference type="SAM" id="SignalP"/>
    </source>
</evidence>
<dbReference type="InterPro" id="IPR001283">
    <property type="entry name" value="CRISP-related"/>
</dbReference>
<dbReference type="AlphaFoldDB" id="A0A085NB63"/>
<dbReference type="Pfam" id="PF18885">
    <property type="entry name" value="DUF5648"/>
    <property type="match status" value="1"/>
</dbReference>
<name>A0A085NB63_9BILA</name>
<keyword evidence="5" id="KW-1185">Reference proteome</keyword>
<evidence type="ECO:0000313" key="4">
    <source>
        <dbReference type="EMBL" id="KFD66709.1"/>
    </source>
</evidence>
<reference evidence="4 5" key="1">
    <citation type="journal article" date="2014" name="Nat. Genet.">
        <title>Genome and transcriptome of the porcine whipworm Trichuris suis.</title>
        <authorList>
            <person name="Jex A.R."/>
            <person name="Nejsum P."/>
            <person name="Schwarz E.M."/>
            <person name="Hu L."/>
            <person name="Young N.D."/>
            <person name="Hall R.S."/>
            <person name="Korhonen P.K."/>
            <person name="Liao S."/>
            <person name="Thamsborg S."/>
            <person name="Xia J."/>
            <person name="Xu P."/>
            <person name="Wang S."/>
            <person name="Scheerlinck J.P."/>
            <person name="Hofmann A."/>
            <person name="Sternberg P.W."/>
            <person name="Wang J."/>
            <person name="Gasser R.B."/>
        </authorList>
    </citation>
    <scope>NUCLEOTIDE SEQUENCE [LARGE SCALE GENOMIC DNA]</scope>
    <source>
        <strain evidence="4">DCEP-RM93F</strain>
        <strain evidence="3">DCEP-RM93M</strain>
    </source>
</reference>
<dbReference type="EMBL" id="KL367521">
    <property type="protein sequence ID" value="KFD66709.1"/>
    <property type="molecule type" value="Genomic_DNA"/>
</dbReference>
<accession>A0A085NB63</accession>
<dbReference type="Gene3D" id="3.40.33.10">
    <property type="entry name" value="CAP"/>
    <property type="match status" value="1"/>
</dbReference>
<dbReference type="Proteomes" id="UP000030758">
    <property type="component" value="Unassembled WGS sequence"/>
</dbReference>
<dbReference type="SMART" id="SM00198">
    <property type="entry name" value="SCP"/>
    <property type="match status" value="1"/>
</dbReference>
<dbReference type="PANTHER" id="PTHR10334">
    <property type="entry name" value="CYSTEINE-RICH SECRETORY PROTEIN-RELATED"/>
    <property type="match status" value="1"/>
</dbReference>
<keyword evidence="1" id="KW-0732">Signal</keyword>
<organism evidence="4">
    <name type="scientific">Trichuris suis</name>
    <name type="common">pig whipworm</name>
    <dbReference type="NCBI Taxonomy" id="68888"/>
    <lineage>
        <taxon>Eukaryota</taxon>
        <taxon>Metazoa</taxon>
        <taxon>Ecdysozoa</taxon>
        <taxon>Nematoda</taxon>
        <taxon>Enoplea</taxon>
        <taxon>Dorylaimia</taxon>
        <taxon>Trichinellida</taxon>
        <taxon>Trichuridae</taxon>
        <taxon>Trichuris</taxon>
    </lineage>
</organism>
<gene>
    <name evidence="3" type="ORF">M513_06810</name>
    <name evidence="4" type="ORF">M514_06810</name>
</gene>
<dbReference type="CDD" id="cd05380">
    <property type="entry name" value="CAP_euk"/>
    <property type="match status" value="1"/>
</dbReference>
<feature type="chain" id="PRO_5010405365" description="SCP domain-containing protein" evidence="1">
    <location>
        <begin position="25"/>
        <end position="375"/>
    </location>
</feature>
<sequence>MQFYCILHILPELLLLTYAVSSDAISIQYDVTPLPFNTLQQGRFVWAFNQFRSRLNSGNMQCITTWNTELAEHAQKMAETCSIATLDGDVEKYGMVVATRPFMHDVPTAAELVEHFYMSGKGNYNYEENICNEENPSECANFKQFAWHASNEIGCGMARCEFITGKETAGYLVVCAMNKKASMRHPPYAPGPSCVHCPVENSKCVNGLCCPMDWQKAPIKRCNGKPNEKHMIAVHRFYNHGTSTNLLVTDTDQVDFLKRQGMPYKGIIGRVSRSEDKSCPHLMPIHHMYSDTFSGDYYTSDEMIYNGRINREAQDFGIIGYAVVGPGVCDATVPIYEFYHKMGIIQLQNSTELQKLLDDDRGGFSYRGVSFAIWP</sequence>
<dbReference type="Proteomes" id="UP000030764">
    <property type="component" value="Unassembled WGS sequence"/>
</dbReference>
<dbReference type="EMBL" id="KL363229">
    <property type="protein sequence ID" value="KFD52247.1"/>
    <property type="molecule type" value="Genomic_DNA"/>
</dbReference>
<evidence type="ECO:0000313" key="3">
    <source>
        <dbReference type="EMBL" id="KFD52247.1"/>
    </source>
</evidence>
<feature type="signal peptide" evidence="1">
    <location>
        <begin position="1"/>
        <end position="24"/>
    </location>
</feature>
<feature type="domain" description="SCP" evidence="2">
    <location>
        <begin position="39"/>
        <end position="185"/>
    </location>
</feature>
<evidence type="ECO:0000313" key="5">
    <source>
        <dbReference type="Proteomes" id="UP000030764"/>
    </source>
</evidence>
<dbReference type="SUPFAM" id="SSF55797">
    <property type="entry name" value="PR-1-like"/>
    <property type="match status" value="1"/>
</dbReference>
<dbReference type="Pfam" id="PF00188">
    <property type="entry name" value="CAP"/>
    <property type="match status" value="1"/>
</dbReference>
<proteinExistence type="predicted"/>
<evidence type="ECO:0000259" key="2">
    <source>
        <dbReference type="SMART" id="SM00198"/>
    </source>
</evidence>
<dbReference type="InterPro" id="IPR035940">
    <property type="entry name" value="CAP_sf"/>
</dbReference>